<evidence type="ECO:0000256" key="1">
    <source>
        <dbReference type="SAM" id="SignalP"/>
    </source>
</evidence>
<evidence type="ECO:0000259" key="2">
    <source>
        <dbReference type="PROSITE" id="PS51494"/>
    </source>
</evidence>
<keyword evidence="1" id="KW-0732">Signal</keyword>
<feature type="domain" description="Peptidase S55" evidence="2">
    <location>
        <begin position="1"/>
        <end position="151"/>
    </location>
</feature>
<feature type="chain" id="PRO_5045228628" description="Peptidase S55 domain-containing protein" evidence="1">
    <location>
        <begin position="29"/>
        <end position="594"/>
    </location>
</feature>
<dbReference type="InterPro" id="IPR008763">
    <property type="entry name" value="Peptidase_S55"/>
</dbReference>
<evidence type="ECO:0000313" key="3">
    <source>
        <dbReference type="EMBL" id="UTI65722.1"/>
    </source>
</evidence>
<organism evidence="3 4">
    <name type="scientific">Paraconexibacter antarcticus</name>
    <dbReference type="NCBI Taxonomy" id="2949664"/>
    <lineage>
        <taxon>Bacteria</taxon>
        <taxon>Bacillati</taxon>
        <taxon>Actinomycetota</taxon>
        <taxon>Thermoleophilia</taxon>
        <taxon>Solirubrobacterales</taxon>
        <taxon>Paraconexibacteraceae</taxon>
        <taxon>Paraconexibacter</taxon>
    </lineage>
</organism>
<accession>A0ABY5DY36</accession>
<gene>
    <name evidence="3" type="ORF">NBH00_05785</name>
</gene>
<feature type="signal peptide" evidence="1">
    <location>
        <begin position="1"/>
        <end position="28"/>
    </location>
</feature>
<sequence length="594" mass="60029">MRTLHRTFAVSAALGLAGLAAAAGPAGAAEPIMPLGQVQKGMHCTGRSVVSGVDIATFDVDILGVVAGDAAARQPYILFRASGPAVDATGIGPGFSGSPISCPDAAGVSRVVGAISEGIGAYGGLTALATPIESILGETVDPPAETRSAPALIRSARPLATPLSFGGLSVPVATALQAAARRKGAVVYAAPEAPSGPEFPLLPLQGGSAMAVGLSSGDVTAGAIGTVAYVDGSTVWAFGHPLDSAGRRSLFLQDAYVYGVIGNPIGSEDLSTYKYAAPGHDVGTLTNDAVSAVVGRLGALPRSFPLQVVGRDLDTGATDTSNMRIADETALGLPTGVSALSQVGAVAVAEVTYDLLRGIPLRQSGSMCVHIRVLERRRPLGFCNTYAGGSQGNGPGAAQVADFGSAAGALDAFNFGPLHILGAQVDLRFRRSLRQAYLLEATAPQRARRGTTVRVRVLAQRVNGPKLRRTISVRIPRQTPIGQRRIRLDGAPGDGGGSLTDALSGVIDLGSLQTTDTSTDDAAGPRTVKALAASIAGVHRYDGVTASILPLGGGGGGGGLPGGPEGIAQRARDVYRDPALRLSGTASARITVTP</sequence>
<evidence type="ECO:0000313" key="4">
    <source>
        <dbReference type="Proteomes" id="UP001056035"/>
    </source>
</evidence>
<dbReference type="PROSITE" id="PS51494">
    <property type="entry name" value="SPOIVB"/>
    <property type="match status" value="1"/>
</dbReference>
<protein>
    <recommendedName>
        <fullName evidence="2">Peptidase S55 domain-containing protein</fullName>
    </recommendedName>
</protein>
<dbReference type="EMBL" id="CP098502">
    <property type="protein sequence ID" value="UTI65722.1"/>
    <property type="molecule type" value="Genomic_DNA"/>
</dbReference>
<proteinExistence type="predicted"/>
<dbReference type="RefSeq" id="WP_254572401.1">
    <property type="nucleotide sequence ID" value="NZ_CP098502.1"/>
</dbReference>
<name>A0ABY5DY36_9ACTN</name>
<reference evidence="3 4" key="1">
    <citation type="submission" date="2022-06" db="EMBL/GenBank/DDBJ databases">
        <title>Paraconexibacter antarcticus.</title>
        <authorList>
            <person name="Kim C.S."/>
        </authorList>
    </citation>
    <scope>NUCLEOTIDE SEQUENCE [LARGE SCALE GENOMIC DNA]</scope>
    <source>
        <strain evidence="3 4">02-257</strain>
    </source>
</reference>
<dbReference type="Proteomes" id="UP001056035">
    <property type="component" value="Chromosome"/>
</dbReference>
<keyword evidence="4" id="KW-1185">Reference proteome</keyword>